<dbReference type="PANTHER" id="PTHR46577">
    <property type="entry name" value="HTH-TYPE TRANSCRIPTIONAL REGULATORY PROTEIN GABR"/>
    <property type="match status" value="1"/>
</dbReference>
<dbReference type="GO" id="GO:0003677">
    <property type="term" value="F:DNA binding"/>
    <property type="evidence" value="ECO:0007669"/>
    <property type="project" value="UniProtKB-KW"/>
</dbReference>
<dbReference type="OrthoDB" id="594134at2"/>
<dbReference type="InterPro" id="IPR051446">
    <property type="entry name" value="HTH_trans_reg/aminotransferase"/>
</dbReference>
<name>A0A3S0QF74_9BACT</name>
<dbReference type="GO" id="GO:0003700">
    <property type="term" value="F:DNA-binding transcription factor activity"/>
    <property type="evidence" value="ECO:0007669"/>
    <property type="project" value="InterPro"/>
</dbReference>
<evidence type="ECO:0000256" key="1">
    <source>
        <dbReference type="ARBA" id="ARBA00005384"/>
    </source>
</evidence>
<reference evidence="8 9" key="1">
    <citation type="submission" date="2018-12" db="EMBL/GenBank/DDBJ databases">
        <title>Hymenobacter gummosus sp. nov., isolated from a spring.</title>
        <authorList>
            <person name="Nie L."/>
        </authorList>
    </citation>
    <scope>NUCLEOTIDE SEQUENCE [LARGE SCALE GENOMIC DNA]</scope>
    <source>
        <strain evidence="8 9">KCTC 52166</strain>
    </source>
</reference>
<dbReference type="PROSITE" id="PS50949">
    <property type="entry name" value="HTH_GNTR"/>
    <property type="match status" value="1"/>
</dbReference>
<dbReference type="GO" id="GO:0008483">
    <property type="term" value="F:transaminase activity"/>
    <property type="evidence" value="ECO:0007669"/>
    <property type="project" value="UniProtKB-KW"/>
</dbReference>
<dbReference type="InterPro" id="IPR036388">
    <property type="entry name" value="WH-like_DNA-bd_sf"/>
</dbReference>
<sequence>MHRVPARRFSGGAPSPPASVRGWSALPACSPGENPTGPAASGEAPKVGAAGAAPSGRLTDFDQSGYAVGAAGRKLRRLSSRLPAMLPYQSLILLDRHASIPLTQQITTAFIDLIQRGTLPPRAKLPGSRQLAQLLAVSRQTVVVALEDLQAQGWIEQLPSKAATVGARRPGAAPEPLAPPTSALAARAGFAFEPVRRPATPGPSGRAGLQLGGGAPDARLVPLQALARNYRAASRRAQRRPELLGYGSPYGQRRLREQLAHYLHDTRGVPAGADNVFVTRGSTMALYLLTELLVQPGDAVAVGARSYSEADAIFQRRGARLQRVPVDADGLDTDALAALCRRERVRLVYVTPHHHYPTTVTLAAHRRRQLLALAATHDVVVLEDDYDFDYHYDGAPILPLASADRSGRVLYIGSLSKVLAPAYRIGYIVGPPDVLAALAPLRTLLDQLGDPLLELAVAELFADGGLQLHLQRSTRAYHERRDAFCAALQARLAPWFSFEPPAGGLAVWGSFAEEINLARLAADCARQGLLIGDGQAYRRPDDVRAHLRLGFAAHTPAELLHCVDILAHCLQMHFDVPATPVGRVVQPVWAP</sequence>
<evidence type="ECO:0000313" key="8">
    <source>
        <dbReference type="EMBL" id="RTQ46254.1"/>
    </source>
</evidence>
<accession>A0A3S0QF74</accession>
<evidence type="ECO:0000256" key="2">
    <source>
        <dbReference type="ARBA" id="ARBA00022898"/>
    </source>
</evidence>
<dbReference type="CDD" id="cd07377">
    <property type="entry name" value="WHTH_GntR"/>
    <property type="match status" value="1"/>
</dbReference>
<gene>
    <name evidence="8" type="ORF">EJV47_22250</name>
</gene>
<evidence type="ECO:0000256" key="3">
    <source>
        <dbReference type="ARBA" id="ARBA00023015"/>
    </source>
</evidence>
<dbReference type="SUPFAM" id="SSF53383">
    <property type="entry name" value="PLP-dependent transferases"/>
    <property type="match status" value="1"/>
</dbReference>
<evidence type="ECO:0000313" key="9">
    <source>
        <dbReference type="Proteomes" id="UP000282184"/>
    </source>
</evidence>
<dbReference type="CDD" id="cd00609">
    <property type="entry name" value="AAT_like"/>
    <property type="match status" value="1"/>
</dbReference>
<dbReference type="Pfam" id="PF00392">
    <property type="entry name" value="GntR"/>
    <property type="match status" value="1"/>
</dbReference>
<keyword evidence="8" id="KW-0032">Aminotransferase</keyword>
<dbReference type="InterPro" id="IPR000524">
    <property type="entry name" value="Tscrpt_reg_HTH_GntR"/>
</dbReference>
<dbReference type="PANTHER" id="PTHR46577:SF1">
    <property type="entry name" value="HTH-TYPE TRANSCRIPTIONAL REGULATORY PROTEIN GABR"/>
    <property type="match status" value="1"/>
</dbReference>
<dbReference type="Gene3D" id="1.10.10.10">
    <property type="entry name" value="Winged helix-like DNA-binding domain superfamily/Winged helix DNA-binding domain"/>
    <property type="match status" value="1"/>
</dbReference>
<dbReference type="Pfam" id="PF00155">
    <property type="entry name" value="Aminotran_1_2"/>
    <property type="match status" value="1"/>
</dbReference>
<proteinExistence type="inferred from homology"/>
<dbReference type="Gene3D" id="3.40.640.10">
    <property type="entry name" value="Type I PLP-dependent aspartate aminotransferase-like (Major domain)"/>
    <property type="match status" value="1"/>
</dbReference>
<keyword evidence="4" id="KW-0238">DNA-binding</keyword>
<feature type="region of interest" description="Disordered" evidence="6">
    <location>
        <begin position="1"/>
        <end position="52"/>
    </location>
</feature>
<keyword evidence="5" id="KW-0804">Transcription</keyword>
<protein>
    <submittedName>
        <fullName evidence="8">PLP-dependent aminotransferase family protein</fullName>
    </submittedName>
</protein>
<dbReference type="Proteomes" id="UP000282184">
    <property type="component" value="Unassembled WGS sequence"/>
</dbReference>
<keyword evidence="8" id="KW-0808">Transferase</keyword>
<dbReference type="GO" id="GO:0030170">
    <property type="term" value="F:pyridoxal phosphate binding"/>
    <property type="evidence" value="ECO:0007669"/>
    <property type="project" value="InterPro"/>
</dbReference>
<dbReference type="InterPro" id="IPR036390">
    <property type="entry name" value="WH_DNA-bd_sf"/>
</dbReference>
<keyword evidence="2" id="KW-0663">Pyridoxal phosphate</keyword>
<evidence type="ECO:0000256" key="6">
    <source>
        <dbReference type="SAM" id="MobiDB-lite"/>
    </source>
</evidence>
<organism evidence="8 9">
    <name type="scientific">Hymenobacter gummosus</name>
    <dbReference type="NCBI Taxonomy" id="1776032"/>
    <lineage>
        <taxon>Bacteria</taxon>
        <taxon>Pseudomonadati</taxon>
        <taxon>Bacteroidota</taxon>
        <taxon>Cytophagia</taxon>
        <taxon>Cytophagales</taxon>
        <taxon>Hymenobacteraceae</taxon>
        <taxon>Hymenobacter</taxon>
    </lineage>
</organism>
<feature type="domain" description="HTH gntR-type" evidence="7">
    <location>
        <begin position="100"/>
        <end position="168"/>
    </location>
</feature>
<dbReference type="EMBL" id="RXOF01000016">
    <property type="protein sequence ID" value="RTQ46254.1"/>
    <property type="molecule type" value="Genomic_DNA"/>
</dbReference>
<keyword evidence="9" id="KW-1185">Reference proteome</keyword>
<dbReference type="PRINTS" id="PR00035">
    <property type="entry name" value="HTHGNTR"/>
</dbReference>
<dbReference type="InterPro" id="IPR015421">
    <property type="entry name" value="PyrdxlP-dep_Trfase_major"/>
</dbReference>
<evidence type="ECO:0000256" key="5">
    <source>
        <dbReference type="ARBA" id="ARBA00023163"/>
    </source>
</evidence>
<comment type="similarity">
    <text evidence="1">In the C-terminal section; belongs to the class-I pyridoxal-phosphate-dependent aminotransferase family.</text>
</comment>
<dbReference type="InterPro" id="IPR004839">
    <property type="entry name" value="Aminotransferase_I/II_large"/>
</dbReference>
<comment type="caution">
    <text evidence="8">The sequence shown here is derived from an EMBL/GenBank/DDBJ whole genome shotgun (WGS) entry which is preliminary data.</text>
</comment>
<dbReference type="InterPro" id="IPR015424">
    <property type="entry name" value="PyrdxlP-dep_Trfase"/>
</dbReference>
<dbReference type="AlphaFoldDB" id="A0A3S0QF74"/>
<evidence type="ECO:0000256" key="4">
    <source>
        <dbReference type="ARBA" id="ARBA00023125"/>
    </source>
</evidence>
<keyword evidence="3" id="KW-0805">Transcription regulation</keyword>
<evidence type="ECO:0000259" key="7">
    <source>
        <dbReference type="PROSITE" id="PS50949"/>
    </source>
</evidence>
<dbReference type="SUPFAM" id="SSF46785">
    <property type="entry name" value="Winged helix' DNA-binding domain"/>
    <property type="match status" value="1"/>
</dbReference>
<dbReference type="SMART" id="SM00345">
    <property type="entry name" value="HTH_GNTR"/>
    <property type="match status" value="1"/>
</dbReference>